<dbReference type="InterPro" id="IPR013879">
    <property type="entry name" value="DUF1761"/>
</dbReference>
<evidence type="ECO:0008006" key="4">
    <source>
        <dbReference type="Google" id="ProtNLM"/>
    </source>
</evidence>
<keyword evidence="1" id="KW-0812">Transmembrane</keyword>
<dbReference type="Pfam" id="PF08570">
    <property type="entry name" value="DUF1761"/>
    <property type="match status" value="1"/>
</dbReference>
<feature type="transmembrane region" description="Helical" evidence="1">
    <location>
        <begin position="76"/>
        <end position="96"/>
    </location>
</feature>
<evidence type="ECO:0000256" key="1">
    <source>
        <dbReference type="SAM" id="Phobius"/>
    </source>
</evidence>
<dbReference type="STRING" id="1470563.SAMN05444000_114102"/>
<dbReference type="Proteomes" id="UP000183982">
    <property type="component" value="Unassembled WGS sequence"/>
</dbReference>
<evidence type="ECO:0000313" key="3">
    <source>
        <dbReference type="Proteomes" id="UP000183982"/>
    </source>
</evidence>
<keyword evidence="3" id="KW-1185">Reference proteome</keyword>
<dbReference type="OrthoDB" id="344736at2"/>
<keyword evidence="1" id="KW-0472">Membrane</keyword>
<evidence type="ECO:0000313" key="2">
    <source>
        <dbReference type="EMBL" id="SHJ87212.1"/>
    </source>
</evidence>
<accession>A0A1M6MUW0</accession>
<keyword evidence="1" id="KW-1133">Transmembrane helix</keyword>
<feature type="transmembrane region" description="Helical" evidence="1">
    <location>
        <begin position="47"/>
        <end position="64"/>
    </location>
</feature>
<protein>
    <recommendedName>
        <fullName evidence="4">DUF1761 domain-containing protein</fullName>
    </recommendedName>
</protein>
<dbReference type="AlphaFoldDB" id="A0A1M6MUW0"/>
<gene>
    <name evidence="2" type="ORF">SAMN05444000_114102</name>
</gene>
<feature type="transmembrane region" description="Helical" evidence="1">
    <location>
        <begin position="108"/>
        <end position="129"/>
    </location>
</feature>
<dbReference type="EMBL" id="FQZQ01000014">
    <property type="protein sequence ID" value="SHJ87212.1"/>
    <property type="molecule type" value="Genomic_DNA"/>
</dbReference>
<sequence length="130" mass="13728">MEFLIVIGAGLASYIFGAIWYMTFAKTWMDAAGIEADENGRPPNSGAVPYIVALLGAILVAGLMRHMFSLSGIETVWAGLVSGFGVGLFLVTPWIATNYAFAGRGRTLFLIDGGFATIGCTIIGVVLTFV</sequence>
<organism evidence="2 3">
    <name type="scientific">Shimia gijangensis</name>
    <dbReference type="NCBI Taxonomy" id="1470563"/>
    <lineage>
        <taxon>Bacteria</taxon>
        <taxon>Pseudomonadati</taxon>
        <taxon>Pseudomonadota</taxon>
        <taxon>Alphaproteobacteria</taxon>
        <taxon>Rhodobacterales</taxon>
        <taxon>Roseobacteraceae</taxon>
    </lineage>
</organism>
<name>A0A1M6MUW0_9RHOB</name>
<proteinExistence type="predicted"/>
<dbReference type="RefSeq" id="WP_073253544.1">
    <property type="nucleotide sequence ID" value="NZ_FQZQ01000014.1"/>
</dbReference>
<reference evidence="3" key="1">
    <citation type="submission" date="2016-11" db="EMBL/GenBank/DDBJ databases">
        <authorList>
            <person name="Varghese N."/>
            <person name="Submissions S."/>
        </authorList>
    </citation>
    <scope>NUCLEOTIDE SEQUENCE [LARGE SCALE GENOMIC DNA]</scope>
    <source>
        <strain evidence="3">DSM 100564</strain>
    </source>
</reference>